<dbReference type="Proteomes" id="UP000838878">
    <property type="component" value="Chromosome 10"/>
</dbReference>
<reference evidence="2" key="1">
    <citation type="submission" date="2021-12" db="EMBL/GenBank/DDBJ databases">
        <authorList>
            <person name="Martin H S."/>
        </authorList>
    </citation>
    <scope>NUCLEOTIDE SEQUENCE</scope>
</reference>
<evidence type="ECO:0000256" key="1">
    <source>
        <dbReference type="SAM" id="Phobius"/>
    </source>
</evidence>
<evidence type="ECO:0000313" key="2">
    <source>
        <dbReference type="EMBL" id="CAH0715118.1"/>
    </source>
</evidence>
<keyword evidence="1" id="KW-0472">Membrane</keyword>
<feature type="transmembrane region" description="Helical" evidence="1">
    <location>
        <begin position="52"/>
        <end position="71"/>
    </location>
</feature>
<keyword evidence="1" id="KW-0812">Transmembrane</keyword>
<keyword evidence="1" id="KW-1133">Transmembrane helix</keyword>
<accession>A0A8J9V478</accession>
<dbReference type="EMBL" id="OV170230">
    <property type="protein sequence ID" value="CAH0715118.1"/>
    <property type="molecule type" value="Genomic_DNA"/>
</dbReference>
<protein>
    <submittedName>
        <fullName evidence="2">Uncharacterized protein</fullName>
    </submittedName>
</protein>
<gene>
    <name evidence="2" type="ORF">BINO364_LOCUS2091</name>
</gene>
<evidence type="ECO:0000313" key="3">
    <source>
        <dbReference type="Proteomes" id="UP000838878"/>
    </source>
</evidence>
<sequence length="195" mass="21221">MKMSDVFLKFLTAPHFHTQAYDVIFDIKKEIDFDEVLRDITKRHHFRGMNNLVYIAACIILLVLICGCCCFKRRRGRVLSPPVDVPPPAPPGPGAPAPYPTQQYTVHTPAPYPVPVVTPYPLTQAAPAGYPAMPGPYHANTAPYPSYPSGAMPPAQYQGYPPAPYPSASYPSAPSAPDANVFFGLAAPGWNPQGR</sequence>
<name>A0A8J9V478_9NEOP</name>
<organism evidence="2 3">
    <name type="scientific">Brenthis ino</name>
    <name type="common">lesser marbled fritillary</name>
    <dbReference type="NCBI Taxonomy" id="405034"/>
    <lineage>
        <taxon>Eukaryota</taxon>
        <taxon>Metazoa</taxon>
        <taxon>Ecdysozoa</taxon>
        <taxon>Arthropoda</taxon>
        <taxon>Hexapoda</taxon>
        <taxon>Insecta</taxon>
        <taxon>Pterygota</taxon>
        <taxon>Neoptera</taxon>
        <taxon>Endopterygota</taxon>
        <taxon>Lepidoptera</taxon>
        <taxon>Glossata</taxon>
        <taxon>Ditrysia</taxon>
        <taxon>Papilionoidea</taxon>
        <taxon>Nymphalidae</taxon>
        <taxon>Heliconiinae</taxon>
        <taxon>Argynnini</taxon>
        <taxon>Brenthis</taxon>
    </lineage>
</organism>
<proteinExistence type="predicted"/>
<feature type="non-terminal residue" evidence="2">
    <location>
        <position position="195"/>
    </location>
</feature>
<keyword evidence="3" id="KW-1185">Reference proteome</keyword>
<dbReference type="AlphaFoldDB" id="A0A8J9V478"/>